<dbReference type="SUPFAM" id="SSF57667">
    <property type="entry name" value="beta-beta-alpha zinc fingers"/>
    <property type="match status" value="1"/>
</dbReference>
<keyword evidence="1" id="KW-0479">Metal-binding</keyword>
<evidence type="ECO:0000256" key="2">
    <source>
        <dbReference type="ARBA" id="ARBA00022771"/>
    </source>
</evidence>
<keyword evidence="2 4" id="KW-0863">Zinc-finger</keyword>
<feature type="region of interest" description="Disordered" evidence="5">
    <location>
        <begin position="524"/>
        <end position="589"/>
    </location>
</feature>
<feature type="region of interest" description="Disordered" evidence="5">
    <location>
        <begin position="302"/>
        <end position="336"/>
    </location>
</feature>
<sequence>MDLQTESTKLPRFDVDSLSHLLKMENSITIPNTVVSSKIGLRTRPVPSPRFHSKISEVWKHYHMPDPTSFQVICFHCGKRMKRSDSSTKSMWGHLKAFHKDLVGQETFDMKIRKRKAVRNELNNNNNTVNNNNNNNKEITKSTSTPRRSPSSNGPSGSSTSREDTENDGTLSSPGGDSSTVQKLFLSDLLNRMAQKTTNPLLSSATCGLNDINKTTSTTLIQSTTSTSSNNIIPLSNDKMNLLPLDLFSQQSSSSSNSIDVPSTTNTSSSNLINNISSSSTTSTNINTSTIDNESCIINNISTTKSSDNETPTTSLSQKDNNNITKNTPTQPYVKRNRAGGFQNPYGLSTPIPVSQSNPLFNSGTSTNPVDVFAQLAVSQIKTAGDVSGLDFKNDPINNFLGNLPISNDINKLKEEVIEGNGISATLGGSLHGISKNDLDEPLVKKIKGNDSLDINGLLGLQNNSFMLNKLDSQHNVNEMLGQLSSMNPFIFAAAAINQSNNVGGGGNLLQQLTSQSNDISKITTPFGSSLVSPPKQPSNQSTPSTGTSQQQSSTSSTPQGHQVNGTCQQQQQSSSSSTNTTTSTPSGSTNFTLSDNFCIQSLISIAKDMNIALTYTSDNTNIDEFTLSCKGLLNTPNFHKKSVVLKDFPDEIKIYERTGDMLSESEAWRKTEWSQMQWALRGKVQNILFK</sequence>
<feature type="compositionally biased region" description="Polar residues" evidence="5">
    <location>
        <begin position="168"/>
        <end position="180"/>
    </location>
</feature>
<feature type="compositionally biased region" description="Low complexity" evidence="5">
    <location>
        <begin position="120"/>
        <end position="160"/>
    </location>
</feature>
<dbReference type="Proteomes" id="UP000035681">
    <property type="component" value="Unplaced"/>
</dbReference>
<evidence type="ECO:0000256" key="5">
    <source>
        <dbReference type="SAM" id="MobiDB-lite"/>
    </source>
</evidence>
<organism evidence="7 8">
    <name type="scientific">Strongyloides stercoralis</name>
    <name type="common">Threadworm</name>
    <dbReference type="NCBI Taxonomy" id="6248"/>
    <lineage>
        <taxon>Eukaryota</taxon>
        <taxon>Metazoa</taxon>
        <taxon>Ecdysozoa</taxon>
        <taxon>Nematoda</taxon>
        <taxon>Chromadorea</taxon>
        <taxon>Rhabditida</taxon>
        <taxon>Tylenchina</taxon>
        <taxon>Panagrolaimomorpha</taxon>
        <taxon>Strongyloidoidea</taxon>
        <taxon>Strongyloididae</taxon>
        <taxon>Strongyloides</taxon>
    </lineage>
</organism>
<keyword evidence="7" id="KW-1185">Reference proteome</keyword>
<dbReference type="PROSITE" id="PS50808">
    <property type="entry name" value="ZF_BED"/>
    <property type="match status" value="1"/>
</dbReference>
<feature type="compositionally biased region" description="Low complexity" evidence="5">
    <location>
        <begin position="538"/>
        <end position="589"/>
    </location>
</feature>
<dbReference type="Pfam" id="PF02892">
    <property type="entry name" value="zf-BED"/>
    <property type="match status" value="1"/>
</dbReference>
<evidence type="ECO:0000259" key="6">
    <source>
        <dbReference type="PROSITE" id="PS50808"/>
    </source>
</evidence>
<evidence type="ECO:0000313" key="7">
    <source>
        <dbReference type="Proteomes" id="UP000035681"/>
    </source>
</evidence>
<dbReference type="AlphaFoldDB" id="A0AAF5D811"/>
<dbReference type="SMART" id="SM00614">
    <property type="entry name" value="ZnF_BED"/>
    <property type="match status" value="1"/>
</dbReference>
<dbReference type="InterPro" id="IPR036236">
    <property type="entry name" value="Znf_C2H2_sf"/>
</dbReference>
<feature type="region of interest" description="Disordered" evidence="5">
    <location>
        <begin position="250"/>
        <end position="272"/>
    </location>
</feature>
<feature type="region of interest" description="Disordered" evidence="5">
    <location>
        <begin position="119"/>
        <end position="180"/>
    </location>
</feature>
<keyword evidence="3" id="KW-0862">Zinc</keyword>
<feature type="compositionally biased region" description="Polar residues" evidence="5">
    <location>
        <begin position="302"/>
        <end position="331"/>
    </location>
</feature>
<name>A0AAF5D811_STRER</name>
<accession>A0AAF5D811</accession>
<dbReference type="GO" id="GO:0003677">
    <property type="term" value="F:DNA binding"/>
    <property type="evidence" value="ECO:0007669"/>
    <property type="project" value="InterPro"/>
</dbReference>
<protein>
    <recommendedName>
        <fullName evidence="6">BED-type domain-containing protein</fullName>
    </recommendedName>
</protein>
<evidence type="ECO:0000256" key="1">
    <source>
        <dbReference type="ARBA" id="ARBA00022723"/>
    </source>
</evidence>
<reference evidence="8" key="1">
    <citation type="submission" date="2024-02" db="UniProtKB">
        <authorList>
            <consortium name="WormBaseParasite"/>
        </authorList>
    </citation>
    <scope>IDENTIFICATION</scope>
</reference>
<dbReference type="WBParaSite" id="TCONS_00008257.p1">
    <property type="protein sequence ID" value="TCONS_00008257.p1"/>
    <property type="gene ID" value="XLOC_006214"/>
</dbReference>
<feature type="domain" description="BED-type" evidence="6">
    <location>
        <begin position="53"/>
        <end position="106"/>
    </location>
</feature>
<dbReference type="InterPro" id="IPR003656">
    <property type="entry name" value="Znf_BED"/>
</dbReference>
<evidence type="ECO:0000256" key="3">
    <source>
        <dbReference type="ARBA" id="ARBA00022833"/>
    </source>
</evidence>
<proteinExistence type="predicted"/>
<dbReference type="GO" id="GO:0008270">
    <property type="term" value="F:zinc ion binding"/>
    <property type="evidence" value="ECO:0007669"/>
    <property type="project" value="UniProtKB-KW"/>
</dbReference>
<evidence type="ECO:0000256" key="4">
    <source>
        <dbReference type="PROSITE-ProRule" id="PRU00027"/>
    </source>
</evidence>
<evidence type="ECO:0000313" key="8">
    <source>
        <dbReference type="WBParaSite" id="TCONS_00008257.p1"/>
    </source>
</evidence>